<dbReference type="InterPro" id="IPR029787">
    <property type="entry name" value="Nucleotide_cyclase"/>
</dbReference>
<proteinExistence type="predicted"/>
<dbReference type="NCBIfam" id="TIGR00254">
    <property type="entry name" value="GGDEF"/>
    <property type="match status" value="1"/>
</dbReference>
<dbReference type="InterPro" id="IPR000160">
    <property type="entry name" value="GGDEF_dom"/>
</dbReference>
<dbReference type="GO" id="GO:1902201">
    <property type="term" value="P:negative regulation of bacterial-type flagellum-dependent cell motility"/>
    <property type="evidence" value="ECO:0007669"/>
    <property type="project" value="TreeGrafter"/>
</dbReference>
<dbReference type="GO" id="GO:0005886">
    <property type="term" value="C:plasma membrane"/>
    <property type="evidence" value="ECO:0007669"/>
    <property type="project" value="TreeGrafter"/>
</dbReference>
<feature type="transmembrane region" description="Helical" evidence="1">
    <location>
        <begin position="101"/>
        <end position="120"/>
    </location>
</feature>
<evidence type="ECO:0000259" key="3">
    <source>
        <dbReference type="PROSITE" id="PS50887"/>
    </source>
</evidence>
<feature type="chain" id="PRO_5016929089" evidence="2">
    <location>
        <begin position="21"/>
        <end position="329"/>
    </location>
</feature>
<name>A0A375YJY3_MYCPF</name>
<dbReference type="PANTHER" id="PTHR45138:SF9">
    <property type="entry name" value="DIGUANYLATE CYCLASE DGCM-RELATED"/>
    <property type="match status" value="1"/>
</dbReference>
<dbReference type="InterPro" id="IPR050469">
    <property type="entry name" value="Diguanylate_Cyclase"/>
</dbReference>
<feature type="transmembrane region" description="Helical" evidence="1">
    <location>
        <begin position="126"/>
        <end position="150"/>
    </location>
</feature>
<keyword evidence="5" id="KW-1185">Reference proteome</keyword>
<dbReference type="PANTHER" id="PTHR45138">
    <property type="entry name" value="REGULATORY COMPONENTS OF SENSORY TRANSDUCTION SYSTEM"/>
    <property type="match status" value="1"/>
</dbReference>
<keyword evidence="2" id="KW-0732">Signal</keyword>
<dbReference type="PROSITE" id="PS50887">
    <property type="entry name" value="GGDEF"/>
    <property type="match status" value="1"/>
</dbReference>
<dbReference type="CDD" id="cd01949">
    <property type="entry name" value="GGDEF"/>
    <property type="match status" value="1"/>
</dbReference>
<evidence type="ECO:0000256" key="2">
    <source>
        <dbReference type="SAM" id="SignalP"/>
    </source>
</evidence>
<dbReference type="InterPro" id="IPR043128">
    <property type="entry name" value="Rev_trsase/Diguanyl_cyclase"/>
</dbReference>
<feature type="signal peptide" evidence="2">
    <location>
        <begin position="1"/>
        <end position="20"/>
    </location>
</feature>
<reference evidence="4 5" key="1">
    <citation type="submission" date="2018-05" db="EMBL/GenBank/DDBJ databases">
        <authorList>
            <consortium name="IHU Genomes"/>
        </authorList>
    </citation>
    <scope>NUCLEOTIDE SEQUENCE [LARGE SCALE GENOMIC DNA]</scope>
    <source>
        <strain evidence="4 5">P7335</strain>
    </source>
</reference>
<dbReference type="GO" id="GO:0052621">
    <property type="term" value="F:diguanylate cyclase activity"/>
    <property type="evidence" value="ECO:0007669"/>
    <property type="project" value="TreeGrafter"/>
</dbReference>
<gene>
    <name evidence="4" type="ORF">MPP7335_03197</name>
</gene>
<feature type="domain" description="GGDEF" evidence="3">
    <location>
        <begin position="190"/>
        <end position="321"/>
    </location>
</feature>
<keyword evidence="1" id="KW-0472">Membrane</keyword>
<organism evidence="4 5">
    <name type="scientific">Mycolicibacterium parafortuitum</name>
    <name type="common">Mycobacterium parafortuitum</name>
    <dbReference type="NCBI Taxonomy" id="39692"/>
    <lineage>
        <taxon>Bacteria</taxon>
        <taxon>Bacillati</taxon>
        <taxon>Actinomycetota</taxon>
        <taxon>Actinomycetes</taxon>
        <taxon>Mycobacteriales</taxon>
        <taxon>Mycobacteriaceae</taxon>
        <taxon>Mycolicibacterium</taxon>
    </lineage>
</organism>
<sequence length="329" mass="34180">MFTVLLATLPLMMLASPAGPDTALGRGAVIASAAAGAGASLFWLFRWPSRRQALVYNVLCCTGIAAGCLALSNPYAGLMGCTLFAVIGGFLAYFHSVGHVAVNFLVAVGCAAITAARLIADTGDVALTAAAAVNVIALNAGVPFGIHSLLHSLHTDLRAADRDPLTALLNRRSFYSAVNTLLADTHAVDAAINVIVIDLDKFKSLNDTRGHAIGDAALVDVADVLRRHAGVNAAIGRLGGEEFVIADVDLPVLQRRTAELIRQGIADSPFDITASLGVCSARVDWGAGIESDYIDRLIEAADAAMYVSKRSGGNRVVHSHLDGADLAEA</sequence>
<keyword evidence="1" id="KW-1133">Transmembrane helix</keyword>
<keyword evidence="1" id="KW-0812">Transmembrane</keyword>
<dbReference type="GO" id="GO:0043709">
    <property type="term" value="P:cell adhesion involved in single-species biofilm formation"/>
    <property type="evidence" value="ECO:0007669"/>
    <property type="project" value="TreeGrafter"/>
</dbReference>
<evidence type="ECO:0000256" key="1">
    <source>
        <dbReference type="SAM" id="Phobius"/>
    </source>
</evidence>
<protein>
    <submittedName>
        <fullName evidence="4">Diguanylate cyclase [Nocardia brasiliensis ATCC]</fullName>
    </submittedName>
</protein>
<dbReference type="SMART" id="SM00267">
    <property type="entry name" value="GGDEF"/>
    <property type="match status" value="1"/>
</dbReference>
<feature type="transmembrane region" description="Helical" evidence="1">
    <location>
        <begin position="54"/>
        <end position="71"/>
    </location>
</feature>
<accession>A0A375YJY3</accession>
<dbReference type="SUPFAM" id="SSF55073">
    <property type="entry name" value="Nucleotide cyclase"/>
    <property type="match status" value="1"/>
</dbReference>
<feature type="transmembrane region" description="Helical" evidence="1">
    <location>
        <begin position="28"/>
        <end position="47"/>
    </location>
</feature>
<dbReference type="AlphaFoldDB" id="A0A375YJY3"/>
<dbReference type="RefSeq" id="WP_237160958.1">
    <property type="nucleotide sequence ID" value="NZ_MVID01000048.1"/>
</dbReference>
<evidence type="ECO:0000313" key="5">
    <source>
        <dbReference type="Proteomes" id="UP000252008"/>
    </source>
</evidence>
<dbReference type="EMBL" id="UEGS01000001">
    <property type="protein sequence ID" value="SRX81445.1"/>
    <property type="molecule type" value="Genomic_DNA"/>
</dbReference>
<dbReference type="STRING" id="39692.BST38_28395"/>
<dbReference type="Proteomes" id="UP000252008">
    <property type="component" value="Unassembled WGS sequence"/>
</dbReference>
<dbReference type="Pfam" id="PF00990">
    <property type="entry name" value="GGDEF"/>
    <property type="match status" value="1"/>
</dbReference>
<dbReference type="Gene3D" id="3.30.70.270">
    <property type="match status" value="1"/>
</dbReference>
<evidence type="ECO:0000313" key="4">
    <source>
        <dbReference type="EMBL" id="SRX81445.1"/>
    </source>
</evidence>